<keyword evidence="1 2" id="KW-0597">Phosphoprotein</keyword>
<feature type="domain" description="Response regulatory" evidence="3">
    <location>
        <begin position="5"/>
        <end position="121"/>
    </location>
</feature>
<dbReference type="AlphaFoldDB" id="A0A3D1JGT2"/>
<dbReference type="Proteomes" id="UP000264141">
    <property type="component" value="Unassembled WGS sequence"/>
</dbReference>
<dbReference type="EMBL" id="DPBP01000031">
    <property type="protein sequence ID" value="HCE17779.1"/>
    <property type="molecule type" value="Genomic_DNA"/>
</dbReference>
<dbReference type="InterPro" id="IPR011006">
    <property type="entry name" value="CheY-like_superfamily"/>
</dbReference>
<evidence type="ECO:0000313" key="4">
    <source>
        <dbReference type="EMBL" id="HCE17779.1"/>
    </source>
</evidence>
<dbReference type="PANTHER" id="PTHR44591">
    <property type="entry name" value="STRESS RESPONSE REGULATOR PROTEIN 1"/>
    <property type="match status" value="1"/>
</dbReference>
<dbReference type="InterPro" id="IPR050595">
    <property type="entry name" value="Bact_response_regulator"/>
</dbReference>
<gene>
    <name evidence="4" type="ORF">DEQ80_07965</name>
</gene>
<protein>
    <submittedName>
        <fullName evidence="4">Response regulator</fullName>
    </submittedName>
</protein>
<dbReference type="STRING" id="229919.GCA_001050195_03344"/>
<organism evidence="4 5">
    <name type="scientific">Anaerolinea thermolimosa</name>
    <dbReference type="NCBI Taxonomy" id="229919"/>
    <lineage>
        <taxon>Bacteria</taxon>
        <taxon>Bacillati</taxon>
        <taxon>Chloroflexota</taxon>
        <taxon>Anaerolineae</taxon>
        <taxon>Anaerolineales</taxon>
        <taxon>Anaerolineaceae</taxon>
        <taxon>Anaerolinea</taxon>
    </lineage>
</organism>
<reference evidence="4 5" key="1">
    <citation type="journal article" date="2018" name="Nat. Biotechnol.">
        <title>A standardized bacterial taxonomy based on genome phylogeny substantially revises the tree of life.</title>
        <authorList>
            <person name="Parks D.H."/>
            <person name="Chuvochina M."/>
            <person name="Waite D.W."/>
            <person name="Rinke C."/>
            <person name="Skarshewski A."/>
            <person name="Chaumeil P.A."/>
            <person name="Hugenholtz P."/>
        </authorList>
    </citation>
    <scope>NUCLEOTIDE SEQUENCE [LARGE SCALE GENOMIC DNA]</scope>
    <source>
        <strain evidence="4">UBA8781</strain>
    </source>
</reference>
<proteinExistence type="predicted"/>
<dbReference type="PROSITE" id="PS50110">
    <property type="entry name" value="RESPONSE_REGULATORY"/>
    <property type="match status" value="1"/>
</dbReference>
<dbReference type="GO" id="GO:0000160">
    <property type="term" value="P:phosphorelay signal transduction system"/>
    <property type="evidence" value="ECO:0007669"/>
    <property type="project" value="InterPro"/>
</dbReference>
<name>A0A3D1JGT2_9CHLR</name>
<dbReference type="InterPro" id="IPR001789">
    <property type="entry name" value="Sig_transdc_resp-reg_receiver"/>
</dbReference>
<evidence type="ECO:0000256" key="1">
    <source>
        <dbReference type="ARBA" id="ARBA00022553"/>
    </source>
</evidence>
<evidence type="ECO:0000313" key="5">
    <source>
        <dbReference type="Proteomes" id="UP000264141"/>
    </source>
</evidence>
<accession>A0A3D1JGT2</accession>
<comment type="caution">
    <text evidence="4">The sequence shown here is derived from an EMBL/GenBank/DDBJ whole genome shotgun (WGS) entry which is preliminary data.</text>
</comment>
<dbReference type="Pfam" id="PF00072">
    <property type="entry name" value="Response_reg"/>
    <property type="match status" value="1"/>
</dbReference>
<dbReference type="SUPFAM" id="SSF52172">
    <property type="entry name" value="CheY-like"/>
    <property type="match status" value="1"/>
</dbReference>
<sequence length="127" mass="13769">MAGEQILVIEDNADNLELVLFLLEQAGFRGVGVSDGRQALTWLSDHHPDLILLDMSLPEIDGWELAGQLKANTLTREIPVVALTAHTLPGDRKRALDAGCDGYISKPLDVPHFAETVAGFLRGETPV</sequence>
<dbReference type="PANTHER" id="PTHR44591:SF3">
    <property type="entry name" value="RESPONSE REGULATORY DOMAIN-CONTAINING PROTEIN"/>
    <property type="match status" value="1"/>
</dbReference>
<evidence type="ECO:0000259" key="3">
    <source>
        <dbReference type="PROSITE" id="PS50110"/>
    </source>
</evidence>
<evidence type="ECO:0000256" key="2">
    <source>
        <dbReference type="PROSITE-ProRule" id="PRU00169"/>
    </source>
</evidence>
<feature type="modified residue" description="4-aspartylphosphate" evidence="2">
    <location>
        <position position="54"/>
    </location>
</feature>
<dbReference type="Gene3D" id="3.40.50.2300">
    <property type="match status" value="1"/>
</dbReference>
<dbReference type="SMART" id="SM00448">
    <property type="entry name" value="REC"/>
    <property type="match status" value="1"/>
</dbReference>